<reference evidence="2" key="1">
    <citation type="journal article" date="2020" name="Nature">
        <title>Giant virus diversity and host interactions through global metagenomics.</title>
        <authorList>
            <person name="Schulz F."/>
            <person name="Roux S."/>
            <person name="Paez-Espino D."/>
            <person name="Jungbluth S."/>
            <person name="Walsh D.A."/>
            <person name="Denef V.J."/>
            <person name="McMahon K.D."/>
            <person name="Konstantinidis K.T."/>
            <person name="Eloe-Fadrosh E.A."/>
            <person name="Kyrpides N.C."/>
            <person name="Woyke T."/>
        </authorList>
    </citation>
    <scope>NUCLEOTIDE SEQUENCE</scope>
    <source>
        <strain evidence="2">GVMAG-S-1040241-154</strain>
    </source>
</reference>
<organism evidence="2">
    <name type="scientific">viral metagenome</name>
    <dbReference type="NCBI Taxonomy" id="1070528"/>
    <lineage>
        <taxon>unclassified sequences</taxon>
        <taxon>metagenomes</taxon>
        <taxon>organismal metagenomes</taxon>
    </lineage>
</organism>
<dbReference type="AlphaFoldDB" id="A0A6C0JU47"/>
<evidence type="ECO:0000313" key="2">
    <source>
        <dbReference type="EMBL" id="QHU07428.1"/>
    </source>
</evidence>
<evidence type="ECO:0000256" key="1">
    <source>
        <dbReference type="SAM" id="Phobius"/>
    </source>
</evidence>
<name>A0A6C0JU47_9ZZZZ</name>
<keyword evidence="1" id="KW-0472">Membrane</keyword>
<protein>
    <submittedName>
        <fullName evidence="2">Uncharacterized protein</fullName>
    </submittedName>
</protein>
<keyword evidence="1" id="KW-1133">Transmembrane helix</keyword>
<feature type="transmembrane region" description="Helical" evidence="1">
    <location>
        <begin position="34"/>
        <end position="54"/>
    </location>
</feature>
<proteinExistence type="predicted"/>
<keyword evidence="1" id="KW-0812">Transmembrane</keyword>
<accession>A0A6C0JU47</accession>
<sequence length="197" mass="22651">MNNINKFNKYSKTLLAKNNLVCKDAKIITLLSSYINYIIYNITTLNCIILLLIFDSNQLRENTLSLTNNYLNKMCPMGKSKMKGGMSMPSEYFGVNSGSYSDIEGKDVQEVDYLNNILRHQLGGCNDCGFNTLLKISVSKVLKQHKVKASPDVKQILVNCIKKYIYRMFKIIKSKKELKYQYVKTKIMKSCLKKIIK</sequence>
<dbReference type="EMBL" id="MN740684">
    <property type="protein sequence ID" value="QHU07428.1"/>
    <property type="molecule type" value="Genomic_DNA"/>
</dbReference>